<dbReference type="PANTHER" id="PTHR30154">
    <property type="entry name" value="LEUCINE-RESPONSIVE REGULATORY PROTEIN"/>
    <property type="match status" value="1"/>
</dbReference>
<dbReference type="GO" id="GO:0005829">
    <property type="term" value="C:cytosol"/>
    <property type="evidence" value="ECO:0007669"/>
    <property type="project" value="TreeGrafter"/>
</dbReference>
<dbReference type="SUPFAM" id="SSF46785">
    <property type="entry name" value="Winged helix' DNA-binding domain"/>
    <property type="match status" value="1"/>
</dbReference>
<dbReference type="Gene3D" id="1.10.10.10">
    <property type="entry name" value="Winged helix-like DNA-binding domain superfamily/Winged helix DNA-binding domain"/>
    <property type="match status" value="1"/>
</dbReference>
<dbReference type="GO" id="GO:0043565">
    <property type="term" value="F:sequence-specific DNA binding"/>
    <property type="evidence" value="ECO:0007669"/>
    <property type="project" value="InterPro"/>
</dbReference>
<keyword evidence="6" id="KW-1185">Reference proteome</keyword>
<keyword evidence="3" id="KW-0804">Transcription</keyword>
<organism evidence="5 6">
    <name type="scientific">Agaribacter marinus</name>
    <dbReference type="NCBI Taxonomy" id="1431249"/>
    <lineage>
        <taxon>Bacteria</taxon>
        <taxon>Pseudomonadati</taxon>
        <taxon>Pseudomonadota</taxon>
        <taxon>Gammaproteobacteria</taxon>
        <taxon>Alteromonadales</taxon>
        <taxon>Alteromonadaceae</taxon>
        <taxon>Agaribacter</taxon>
    </lineage>
</organism>
<gene>
    <name evidence="5" type="ORF">GCM10007852_02140</name>
</gene>
<dbReference type="Pfam" id="PF13412">
    <property type="entry name" value="HTH_24"/>
    <property type="match status" value="1"/>
</dbReference>
<evidence type="ECO:0000313" key="6">
    <source>
        <dbReference type="Proteomes" id="UP001156601"/>
    </source>
</evidence>
<dbReference type="InterPro" id="IPR019887">
    <property type="entry name" value="Tscrpt_reg_AsnC/Lrp_C"/>
</dbReference>
<dbReference type="PROSITE" id="PS50956">
    <property type="entry name" value="HTH_ASNC_2"/>
    <property type="match status" value="1"/>
</dbReference>
<dbReference type="Pfam" id="PF01037">
    <property type="entry name" value="AsnC_trans_reg"/>
    <property type="match status" value="1"/>
</dbReference>
<dbReference type="InterPro" id="IPR019888">
    <property type="entry name" value="Tscrpt_reg_AsnC-like"/>
</dbReference>
<dbReference type="InterPro" id="IPR011991">
    <property type="entry name" value="ArsR-like_HTH"/>
</dbReference>
<feature type="domain" description="HTH asnC-type" evidence="4">
    <location>
        <begin position="1"/>
        <end position="62"/>
    </location>
</feature>
<dbReference type="InterPro" id="IPR036388">
    <property type="entry name" value="WH-like_DNA-bd_sf"/>
</dbReference>
<dbReference type="Proteomes" id="UP001156601">
    <property type="component" value="Unassembled WGS sequence"/>
</dbReference>
<dbReference type="AlphaFoldDB" id="A0AA37SSQ1"/>
<dbReference type="GO" id="GO:0043200">
    <property type="term" value="P:response to amino acid"/>
    <property type="evidence" value="ECO:0007669"/>
    <property type="project" value="TreeGrafter"/>
</dbReference>
<dbReference type="PRINTS" id="PR00033">
    <property type="entry name" value="HTHASNC"/>
</dbReference>
<evidence type="ECO:0000313" key="5">
    <source>
        <dbReference type="EMBL" id="GLR69306.1"/>
    </source>
</evidence>
<evidence type="ECO:0000259" key="4">
    <source>
        <dbReference type="PROSITE" id="PS50956"/>
    </source>
</evidence>
<dbReference type="PANTHER" id="PTHR30154:SF34">
    <property type="entry name" value="TRANSCRIPTIONAL REGULATOR AZLB"/>
    <property type="match status" value="1"/>
</dbReference>
<dbReference type="InterPro" id="IPR036390">
    <property type="entry name" value="WH_DNA-bd_sf"/>
</dbReference>
<name>A0AA37SSQ1_9ALTE</name>
<dbReference type="RefSeq" id="WP_284215637.1">
    <property type="nucleotide sequence ID" value="NZ_BSOT01000002.1"/>
</dbReference>
<evidence type="ECO:0000256" key="3">
    <source>
        <dbReference type="ARBA" id="ARBA00023163"/>
    </source>
</evidence>
<dbReference type="Gene3D" id="3.30.70.920">
    <property type="match status" value="1"/>
</dbReference>
<protein>
    <submittedName>
        <fullName evidence="5">Transcriptional regulator</fullName>
    </submittedName>
</protein>
<proteinExistence type="predicted"/>
<evidence type="ECO:0000256" key="2">
    <source>
        <dbReference type="ARBA" id="ARBA00023125"/>
    </source>
</evidence>
<dbReference type="SMART" id="SM00344">
    <property type="entry name" value="HTH_ASNC"/>
    <property type="match status" value="1"/>
</dbReference>
<keyword evidence="2" id="KW-0238">DNA-binding</keyword>
<dbReference type="EMBL" id="BSOT01000002">
    <property type="protein sequence ID" value="GLR69306.1"/>
    <property type="molecule type" value="Genomic_DNA"/>
</dbReference>
<keyword evidence="1" id="KW-0805">Transcription regulation</keyword>
<reference evidence="5" key="1">
    <citation type="journal article" date="2014" name="Int. J. Syst. Evol. Microbiol.">
        <title>Complete genome sequence of Corynebacterium casei LMG S-19264T (=DSM 44701T), isolated from a smear-ripened cheese.</title>
        <authorList>
            <consortium name="US DOE Joint Genome Institute (JGI-PGF)"/>
            <person name="Walter F."/>
            <person name="Albersmeier A."/>
            <person name="Kalinowski J."/>
            <person name="Ruckert C."/>
        </authorList>
    </citation>
    <scope>NUCLEOTIDE SEQUENCE</scope>
    <source>
        <strain evidence="5">NBRC 110023</strain>
    </source>
</reference>
<dbReference type="SUPFAM" id="SSF54909">
    <property type="entry name" value="Dimeric alpha+beta barrel"/>
    <property type="match status" value="1"/>
</dbReference>
<dbReference type="CDD" id="cd00090">
    <property type="entry name" value="HTH_ARSR"/>
    <property type="match status" value="1"/>
</dbReference>
<dbReference type="GO" id="GO:0006355">
    <property type="term" value="P:regulation of DNA-templated transcription"/>
    <property type="evidence" value="ECO:0007669"/>
    <property type="project" value="UniProtKB-ARBA"/>
</dbReference>
<reference evidence="5" key="2">
    <citation type="submission" date="2023-01" db="EMBL/GenBank/DDBJ databases">
        <title>Draft genome sequence of Agaribacter marinus strain NBRC 110023.</title>
        <authorList>
            <person name="Sun Q."/>
            <person name="Mori K."/>
        </authorList>
    </citation>
    <scope>NUCLEOTIDE SEQUENCE</scope>
    <source>
        <strain evidence="5">NBRC 110023</strain>
    </source>
</reference>
<evidence type="ECO:0000256" key="1">
    <source>
        <dbReference type="ARBA" id="ARBA00023015"/>
    </source>
</evidence>
<dbReference type="InterPro" id="IPR011008">
    <property type="entry name" value="Dimeric_a/b-barrel"/>
</dbReference>
<sequence>MNETDVKILKQLQRDGRLTNVELADAVNLSPSPCLRRVKKLESDKVIKGYRAILNREKVGFGMTVFVDVSLDNHKDKATSAFEARVVFFENIISCHEVSGASDYRMEIVVPDLKGYEVVLKQIQQLPHVKDIQSNFAIRTVKSGASIPLEI</sequence>
<accession>A0AA37SSQ1</accession>
<dbReference type="InterPro" id="IPR000485">
    <property type="entry name" value="AsnC-type_HTH_dom"/>
</dbReference>
<comment type="caution">
    <text evidence="5">The sequence shown here is derived from an EMBL/GenBank/DDBJ whole genome shotgun (WGS) entry which is preliminary data.</text>
</comment>